<evidence type="ECO:0000313" key="2">
    <source>
        <dbReference type="EMBL" id="QNG40985.1"/>
    </source>
</evidence>
<organism evidence="2">
    <name type="scientific">Pygoscelis antarcticus</name>
    <name type="common">Chinstrap penguin</name>
    <dbReference type="NCBI Taxonomy" id="79643"/>
    <lineage>
        <taxon>Eukaryota</taxon>
        <taxon>Metazoa</taxon>
        <taxon>Chordata</taxon>
        <taxon>Craniata</taxon>
        <taxon>Vertebrata</taxon>
        <taxon>Euteleostomi</taxon>
        <taxon>Archelosauria</taxon>
        <taxon>Archosauria</taxon>
        <taxon>Dinosauria</taxon>
        <taxon>Saurischia</taxon>
        <taxon>Theropoda</taxon>
        <taxon>Coelurosauria</taxon>
        <taxon>Aves</taxon>
        <taxon>Neognathae</taxon>
        <taxon>Neoaves</taxon>
        <taxon>Aequornithes</taxon>
        <taxon>Sphenisciformes</taxon>
        <taxon>Spheniscidae</taxon>
        <taxon>Pygoscelis</taxon>
    </lineage>
</organism>
<dbReference type="AlphaFoldDB" id="A0A7G7LKG8"/>
<reference evidence="2" key="1">
    <citation type="submission" date="2020-03" db="EMBL/GenBank/DDBJ databases">
        <title>Identification of Novel Circular Rep-Encoding ssDNA Molecules, Viruses, and Circular Molecules in four Penguin Species in South Georgia and the Antarctic.</title>
        <authorList>
            <person name="Levy H."/>
            <person name="Djurhuus A."/>
            <person name="Black C.E."/>
            <person name="Harding C."/>
            <person name="Suazo C."/>
            <person name="Kraberger S."/>
            <person name="Schmidlin K."/>
            <person name="Fontenele R.S."/>
            <person name="Hart T."/>
            <person name="Smith A.L."/>
            <person name="Varsani A."/>
        </authorList>
    </citation>
    <scope>NUCLEOTIDE SEQUENCE</scope>
    <source>
        <strain evidence="2">Antarctic/8_I_CPBAILsw001Ad</strain>
    </source>
</reference>
<protein>
    <submittedName>
        <fullName evidence="2">Uncharacterized protein</fullName>
    </submittedName>
</protein>
<sequence length="143" mass="16213">MNNTASKEQREKILRAIHEMEAEGVALDRVTVRKRARVDGNVVGGVLSEYVEAKRESEHEELPEAQESAFKVLRRAIIDDATKDLASQIKTLEDMINDLTQELDKVKKSMGTASNSREYWKRRAVKAEDIIKGMKEARKAAED</sequence>
<keyword evidence="1" id="KW-0175">Coiled coil</keyword>
<proteinExistence type="predicted"/>
<evidence type="ECO:0000256" key="1">
    <source>
        <dbReference type="SAM" id="Coils"/>
    </source>
</evidence>
<dbReference type="EMBL" id="MT196234">
    <property type="protein sequence ID" value="QNG40985.1"/>
    <property type="molecule type" value="Genomic_DNA"/>
</dbReference>
<feature type="coiled-coil region" evidence="1">
    <location>
        <begin position="82"/>
        <end position="109"/>
    </location>
</feature>
<name>A0A7G7LKG8_PYGAN</name>
<accession>A0A7G7LKG8</accession>